<dbReference type="SUPFAM" id="SSF56037">
    <property type="entry name" value="PheT/TilS domain"/>
    <property type="match status" value="1"/>
</dbReference>
<dbReference type="InterPro" id="IPR012796">
    <property type="entry name" value="Lysidine-tRNA-synth_C"/>
</dbReference>
<evidence type="ECO:0000313" key="11">
    <source>
        <dbReference type="Proteomes" id="UP000572212"/>
    </source>
</evidence>
<dbReference type="AlphaFoldDB" id="A0A841RQ49"/>
<protein>
    <recommendedName>
        <fullName evidence="8">tRNA(Ile)-lysidine synthase</fullName>
        <ecNumber evidence="8">6.3.4.19</ecNumber>
    </recommendedName>
    <alternativeName>
        <fullName evidence="8">tRNA(Ile)-2-lysyl-cytidine synthase</fullName>
    </alternativeName>
    <alternativeName>
        <fullName evidence="8">tRNA(Ile)-lysidine synthetase</fullName>
    </alternativeName>
</protein>
<keyword evidence="6 8" id="KW-0067">ATP-binding</keyword>
<dbReference type="GO" id="GO:0005737">
    <property type="term" value="C:cytoplasm"/>
    <property type="evidence" value="ECO:0007669"/>
    <property type="project" value="UniProtKB-SubCell"/>
</dbReference>
<dbReference type="Pfam" id="PF01171">
    <property type="entry name" value="ATP_bind_3"/>
    <property type="match status" value="1"/>
</dbReference>
<comment type="function">
    <text evidence="8">Ligates lysine onto the cytidine present at position 34 of the AUA codon-specific tRNA(Ile) that contains the anticodon CAU, in an ATP-dependent manner. Cytidine is converted to lysidine, thus changing the amino acid specificity of the tRNA from methionine to isoleucine.</text>
</comment>
<dbReference type="EMBL" id="JACHON010000019">
    <property type="protein sequence ID" value="MBB6513977.1"/>
    <property type="molecule type" value="Genomic_DNA"/>
</dbReference>
<feature type="domain" description="Lysidine-tRNA(Ile) synthetase C-terminal" evidence="9">
    <location>
        <begin position="387"/>
        <end position="459"/>
    </location>
</feature>
<evidence type="ECO:0000256" key="3">
    <source>
        <dbReference type="ARBA" id="ARBA00022598"/>
    </source>
</evidence>
<dbReference type="SUPFAM" id="SSF52402">
    <property type="entry name" value="Adenine nucleotide alpha hydrolases-like"/>
    <property type="match status" value="1"/>
</dbReference>
<dbReference type="Proteomes" id="UP000572212">
    <property type="component" value="Unassembled WGS sequence"/>
</dbReference>
<keyword evidence="4 8" id="KW-0819">tRNA processing</keyword>
<dbReference type="Gene3D" id="3.30.465.60">
    <property type="match status" value="1"/>
</dbReference>
<keyword evidence="2 8" id="KW-0963">Cytoplasm</keyword>
<dbReference type="GO" id="GO:0032267">
    <property type="term" value="F:tRNA(Ile)-lysidine synthase activity"/>
    <property type="evidence" value="ECO:0007669"/>
    <property type="project" value="UniProtKB-EC"/>
</dbReference>
<feature type="binding site" evidence="8">
    <location>
        <begin position="31"/>
        <end position="36"/>
    </location>
    <ligand>
        <name>ATP</name>
        <dbReference type="ChEBI" id="CHEBI:30616"/>
    </ligand>
</feature>
<dbReference type="SMART" id="SM00977">
    <property type="entry name" value="TilS_C"/>
    <property type="match status" value="1"/>
</dbReference>
<dbReference type="EC" id="6.3.4.19" evidence="8"/>
<sequence>MIVHRLNEKVWPFIERHQLIRSHSKVLVAVSGGADSLLLLHYMAFLSEKLALKLHVVTVDHQLRGEESRRDALFVQSLCAKLQIPCTIKRVNVKDRMRQEQESTQIAARKLRYEIWQEMMQKDGYHYLALGHHGDDQLETMLMRLTHFGRPSSFQGIPVKRPFSSGSIIRPLLCLSKDEIYQFCHELEIVPREDPSNLSIDYERNFFRHQILPSIKERNQVAHHLVQSLTERLQEDEEFLQNEAYKLVEASVHKSTKPRSVTLHIPSFQEYAIALQRRAFHLILNYLYTTAPNVITVQHEDDFFSLLHQTKSNAKLHFPSGLEVRKHYESVTFAFRDDDKLALSSKKIQVPGVTELDNGAKIKTEIVTDCIDEASHQMLIPFIEGELSIRGRKAGDRMAIRGLNGHQKLKDLFINEKIPTFKRDNWPLLVDENDQILWVIGLRKADISTGQQTEQYILLTYQE</sequence>
<gene>
    <name evidence="8" type="primary">tilS</name>
    <name evidence="10" type="ORF">GGQ92_002796</name>
</gene>
<dbReference type="Pfam" id="PF11734">
    <property type="entry name" value="TilS_C"/>
    <property type="match status" value="1"/>
</dbReference>
<evidence type="ECO:0000256" key="8">
    <source>
        <dbReference type="HAMAP-Rule" id="MF_01161"/>
    </source>
</evidence>
<proteinExistence type="inferred from homology"/>
<evidence type="ECO:0000256" key="1">
    <source>
        <dbReference type="ARBA" id="ARBA00004496"/>
    </source>
</evidence>
<dbReference type="GO" id="GO:0006400">
    <property type="term" value="P:tRNA modification"/>
    <property type="evidence" value="ECO:0007669"/>
    <property type="project" value="UniProtKB-UniRule"/>
</dbReference>
<accession>A0A841RQ49</accession>
<dbReference type="PANTHER" id="PTHR43033:SF1">
    <property type="entry name" value="TRNA(ILE)-LYSIDINE SYNTHASE-RELATED"/>
    <property type="match status" value="1"/>
</dbReference>
<evidence type="ECO:0000256" key="2">
    <source>
        <dbReference type="ARBA" id="ARBA00022490"/>
    </source>
</evidence>
<reference evidence="10 11" key="1">
    <citation type="submission" date="2020-08" db="EMBL/GenBank/DDBJ databases">
        <title>Genomic Encyclopedia of Type Strains, Phase IV (KMG-IV): sequencing the most valuable type-strain genomes for metagenomic binning, comparative biology and taxonomic classification.</title>
        <authorList>
            <person name="Goeker M."/>
        </authorList>
    </citation>
    <scope>NUCLEOTIDE SEQUENCE [LARGE SCALE GENOMIC DNA]</scope>
    <source>
        <strain evidence="10 11">DSM 11805</strain>
    </source>
</reference>
<keyword evidence="11" id="KW-1185">Reference proteome</keyword>
<comment type="subcellular location">
    <subcellularLocation>
        <location evidence="1 8">Cytoplasm</location>
    </subcellularLocation>
</comment>
<comment type="similarity">
    <text evidence="8">Belongs to the tRNA(Ile)-lysidine synthase family.</text>
</comment>
<evidence type="ECO:0000256" key="5">
    <source>
        <dbReference type="ARBA" id="ARBA00022741"/>
    </source>
</evidence>
<dbReference type="CDD" id="cd01992">
    <property type="entry name" value="TilS_N"/>
    <property type="match status" value="1"/>
</dbReference>
<dbReference type="Gene3D" id="3.40.50.620">
    <property type="entry name" value="HUPs"/>
    <property type="match status" value="1"/>
</dbReference>
<dbReference type="RefSeq" id="WP_184250156.1">
    <property type="nucleotide sequence ID" value="NZ_BAAACU010000061.1"/>
</dbReference>
<dbReference type="InterPro" id="IPR012094">
    <property type="entry name" value="tRNA_Ile_lys_synt"/>
</dbReference>
<name>A0A841RQ49_9BACI</name>
<comment type="caution">
    <text evidence="10">The sequence shown here is derived from an EMBL/GenBank/DDBJ whole genome shotgun (WGS) entry which is preliminary data.</text>
</comment>
<dbReference type="InterPro" id="IPR012795">
    <property type="entry name" value="tRNA_Ile_lys_synt_N"/>
</dbReference>
<evidence type="ECO:0000313" key="10">
    <source>
        <dbReference type="EMBL" id="MBB6513977.1"/>
    </source>
</evidence>
<dbReference type="InterPro" id="IPR011063">
    <property type="entry name" value="TilS/TtcA_N"/>
</dbReference>
<dbReference type="NCBIfam" id="TIGR02433">
    <property type="entry name" value="lysidine_TilS_C"/>
    <property type="match status" value="1"/>
</dbReference>
<dbReference type="GO" id="GO:0005524">
    <property type="term" value="F:ATP binding"/>
    <property type="evidence" value="ECO:0007669"/>
    <property type="project" value="UniProtKB-UniRule"/>
</dbReference>
<comment type="catalytic activity">
    <reaction evidence="7 8">
        <text>cytidine(34) in tRNA(Ile2) + L-lysine + ATP = lysidine(34) in tRNA(Ile2) + AMP + diphosphate + H(+)</text>
        <dbReference type="Rhea" id="RHEA:43744"/>
        <dbReference type="Rhea" id="RHEA-COMP:10625"/>
        <dbReference type="Rhea" id="RHEA-COMP:10670"/>
        <dbReference type="ChEBI" id="CHEBI:15378"/>
        <dbReference type="ChEBI" id="CHEBI:30616"/>
        <dbReference type="ChEBI" id="CHEBI:32551"/>
        <dbReference type="ChEBI" id="CHEBI:33019"/>
        <dbReference type="ChEBI" id="CHEBI:82748"/>
        <dbReference type="ChEBI" id="CHEBI:83665"/>
        <dbReference type="ChEBI" id="CHEBI:456215"/>
        <dbReference type="EC" id="6.3.4.19"/>
    </reaction>
</comment>
<organism evidence="10 11">
    <name type="scientific">Gracilibacillus halotolerans</name>
    <dbReference type="NCBI Taxonomy" id="74386"/>
    <lineage>
        <taxon>Bacteria</taxon>
        <taxon>Bacillati</taxon>
        <taxon>Bacillota</taxon>
        <taxon>Bacilli</taxon>
        <taxon>Bacillales</taxon>
        <taxon>Bacillaceae</taxon>
        <taxon>Gracilibacillus</taxon>
    </lineage>
</organism>
<evidence type="ECO:0000256" key="4">
    <source>
        <dbReference type="ARBA" id="ARBA00022694"/>
    </source>
</evidence>
<evidence type="ECO:0000256" key="6">
    <source>
        <dbReference type="ARBA" id="ARBA00022840"/>
    </source>
</evidence>
<evidence type="ECO:0000259" key="9">
    <source>
        <dbReference type="SMART" id="SM00977"/>
    </source>
</evidence>
<evidence type="ECO:0000256" key="7">
    <source>
        <dbReference type="ARBA" id="ARBA00048539"/>
    </source>
</evidence>
<dbReference type="HAMAP" id="MF_01161">
    <property type="entry name" value="tRNA_Ile_lys_synt"/>
    <property type="match status" value="1"/>
</dbReference>
<dbReference type="InterPro" id="IPR014729">
    <property type="entry name" value="Rossmann-like_a/b/a_fold"/>
</dbReference>
<keyword evidence="5 8" id="KW-0547">Nucleotide-binding</keyword>
<comment type="domain">
    <text evidence="8">The N-terminal region contains the highly conserved SGGXDS motif, predicted to be a P-loop motif involved in ATP binding.</text>
</comment>
<dbReference type="SUPFAM" id="SSF82829">
    <property type="entry name" value="MesJ substrate recognition domain-like"/>
    <property type="match status" value="1"/>
</dbReference>
<keyword evidence="3 8" id="KW-0436">Ligase</keyword>
<dbReference type="NCBIfam" id="TIGR02432">
    <property type="entry name" value="lysidine_TilS_N"/>
    <property type="match status" value="1"/>
</dbReference>
<dbReference type="PANTHER" id="PTHR43033">
    <property type="entry name" value="TRNA(ILE)-LYSIDINE SYNTHASE-RELATED"/>
    <property type="match status" value="1"/>
</dbReference>